<evidence type="ECO:0000313" key="2">
    <source>
        <dbReference type="Proteomes" id="UP000198876"/>
    </source>
</evidence>
<accession>A0A1I2P8C7</accession>
<keyword evidence="2" id="KW-1185">Reference proteome</keyword>
<dbReference type="OrthoDB" id="184665at2157"/>
<dbReference type="InterPro" id="IPR054834">
    <property type="entry name" value="SAMP1_3"/>
</dbReference>
<dbReference type="SUPFAM" id="SSF54285">
    <property type="entry name" value="MoaD/ThiS"/>
    <property type="match status" value="1"/>
</dbReference>
<dbReference type="CDD" id="cd17040">
    <property type="entry name" value="Ubl_MoaD_like"/>
    <property type="match status" value="1"/>
</dbReference>
<dbReference type="NCBIfam" id="NF041918">
    <property type="entry name" value="SAMP1"/>
    <property type="match status" value="1"/>
</dbReference>
<dbReference type="AlphaFoldDB" id="A0A1I2P8C7"/>
<dbReference type="EMBL" id="FOOQ01000001">
    <property type="protein sequence ID" value="SFG12395.1"/>
    <property type="molecule type" value="Genomic_DNA"/>
</dbReference>
<dbReference type="RefSeq" id="WP_092890561.1">
    <property type="nucleotide sequence ID" value="NZ_FOOQ01000001.1"/>
</dbReference>
<dbReference type="Gene3D" id="3.10.20.30">
    <property type="match status" value="1"/>
</dbReference>
<protein>
    <submittedName>
        <fullName evidence="1">ThiS family protein</fullName>
    </submittedName>
</protein>
<sequence>MDVTVHGPLRGVTGSKTLSISGFDGDPTVREVLDCLADAHPRTEPHLFADDGTVRGSVRVLLDGETAELDATCPATADVGIVPAVRGGRRPEG</sequence>
<dbReference type="InterPro" id="IPR012675">
    <property type="entry name" value="Beta-grasp_dom_sf"/>
</dbReference>
<proteinExistence type="predicted"/>
<organism evidence="1 2">
    <name type="scientific">Halopelagius inordinatus</name>
    <dbReference type="NCBI Taxonomy" id="553467"/>
    <lineage>
        <taxon>Archaea</taxon>
        <taxon>Methanobacteriati</taxon>
        <taxon>Methanobacteriota</taxon>
        <taxon>Stenosarchaea group</taxon>
        <taxon>Halobacteria</taxon>
        <taxon>Halobacteriales</taxon>
        <taxon>Haloferacaceae</taxon>
    </lineage>
</organism>
<evidence type="ECO:0000313" key="1">
    <source>
        <dbReference type="EMBL" id="SFG12395.1"/>
    </source>
</evidence>
<dbReference type="Proteomes" id="UP000198876">
    <property type="component" value="Unassembled WGS sequence"/>
</dbReference>
<dbReference type="InterPro" id="IPR016155">
    <property type="entry name" value="Mopterin_synth/thiamin_S_b"/>
</dbReference>
<reference evidence="2" key="1">
    <citation type="submission" date="2016-10" db="EMBL/GenBank/DDBJ databases">
        <authorList>
            <person name="Varghese N."/>
            <person name="Submissions S."/>
        </authorList>
    </citation>
    <scope>NUCLEOTIDE SEQUENCE [LARGE SCALE GENOMIC DNA]</scope>
    <source>
        <strain evidence="2">CGMCC 1.7739</strain>
    </source>
</reference>
<name>A0A1I2P8C7_9EURY</name>
<gene>
    <name evidence="1" type="ORF">SAMN04488063_1494</name>
</gene>
<dbReference type="STRING" id="553467.SAMN04488063_1494"/>